<dbReference type="InterPro" id="IPR056572">
    <property type="entry name" value="Zn_ribbon_PaaD"/>
</dbReference>
<name>D1C842_SPHTD</name>
<keyword evidence="4" id="KW-1185">Reference proteome</keyword>
<evidence type="ECO:0000313" key="4">
    <source>
        <dbReference type="Proteomes" id="UP000002027"/>
    </source>
</evidence>
<dbReference type="PANTHER" id="PTHR42831:SF3">
    <property type="entry name" value="1,2-PHENYLACETYL-COA EPOXIDASE, SUBUNIT D-RELATED"/>
    <property type="match status" value="1"/>
</dbReference>
<dbReference type="SUPFAM" id="SSF117916">
    <property type="entry name" value="Fe-S cluster assembly (FSCA) domain-like"/>
    <property type="match status" value="1"/>
</dbReference>
<sequence length="160" mass="17592">MGASTITEAEIWEALREVPDPEIPTINVVDLGIIRRVTVGDPIRVEMMPTFTGCPAIDMMRQDIEARLSAFGPVEVVVVYDEAWTSDRITAAGREMLRAADLAPPPHGAIRLTPVPVTPVACPYCGSTDTQIENLFGPTPCRSIFYCRACRQPFEQFKAV</sequence>
<dbReference type="EMBL" id="CP001824">
    <property type="protein sequence ID" value="ACZ39985.1"/>
    <property type="molecule type" value="Genomic_DNA"/>
</dbReference>
<proteinExistence type="predicted"/>
<organism evidence="3 4">
    <name type="scientific">Sphaerobacter thermophilus (strain ATCC 49802 / DSM 20745 / KCCM 41009 / NCIMB 13125 / S 6022)</name>
    <dbReference type="NCBI Taxonomy" id="479434"/>
    <lineage>
        <taxon>Bacteria</taxon>
        <taxon>Pseudomonadati</taxon>
        <taxon>Thermomicrobiota</taxon>
        <taxon>Thermomicrobia</taxon>
        <taxon>Sphaerobacterales</taxon>
        <taxon>Sphaerobacterineae</taxon>
        <taxon>Sphaerobacteraceae</taxon>
        <taxon>Sphaerobacter</taxon>
    </lineage>
</organism>
<dbReference type="InterPro" id="IPR034904">
    <property type="entry name" value="FSCA_dom_sf"/>
</dbReference>
<dbReference type="HOGENOM" id="CLU_082133_0_0_0"/>
<dbReference type="Gene3D" id="3.30.300.130">
    <property type="entry name" value="Fe-S cluster assembly (FSCA)"/>
    <property type="match status" value="1"/>
</dbReference>
<gene>
    <name evidence="3" type="ordered locus">Sthe_2570</name>
</gene>
<reference evidence="3 4" key="2">
    <citation type="journal article" date="2010" name="Stand. Genomic Sci.">
        <title>Complete genome sequence of Desulfohalobium retbaense type strain (HR(100)).</title>
        <authorList>
            <person name="Spring S."/>
            <person name="Nolan M."/>
            <person name="Lapidus A."/>
            <person name="Glavina Del Rio T."/>
            <person name="Copeland A."/>
            <person name="Tice H."/>
            <person name="Cheng J.F."/>
            <person name="Lucas S."/>
            <person name="Land M."/>
            <person name="Chen F."/>
            <person name="Bruce D."/>
            <person name="Goodwin L."/>
            <person name="Pitluck S."/>
            <person name="Ivanova N."/>
            <person name="Mavromatis K."/>
            <person name="Mikhailova N."/>
            <person name="Pati A."/>
            <person name="Chen A."/>
            <person name="Palaniappan K."/>
            <person name="Hauser L."/>
            <person name="Chang Y.J."/>
            <person name="Jeffries C.D."/>
            <person name="Munk C."/>
            <person name="Kiss H."/>
            <person name="Chain P."/>
            <person name="Han C."/>
            <person name="Brettin T."/>
            <person name="Detter J.C."/>
            <person name="Schuler E."/>
            <person name="Goker M."/>
            <person name="Rohde M."/>
            <person name="Bristow J."/>
            <person name="Eisen J.A."/>
            <person name="Markowitz V."/>
            <person name="Hugenholtz P."/>
            <person name="Kyrpides N.C."/>
            <person name="Klenk H.P."/>
        </authorList>
    </citation>
    <scope>NUCLEOTIDE SEQUENCE [LARGE SCALE GENOMIC DNA]</scope>
    <source>
        <strain evidence="4">ATCC 49802 / DSM 20745 / S 6022</strain>
    </source>
</reference>
<dbReference type="Pfam" id="PF23451">
    <property type="entry name" value="Zn_ribbon_PaaD"/>
    <property type="match status" value="1"/>
</dbReference>
<dbReference type="PANTHER" id="PTHR42831">
    <property type="entry name" value="FE-S PROTEIN MATURATION AUXILIARY FACTOR YITW"/>
    <property type="match status" value="1"/>
</dbReference>
<dbReference type="NCBIfam" id="TIGR02159">
    <property type="entry name" value="PA_CoA_Oxy4"/>
    <property type="match status" value="1"/>
</dbReference>
<evidence type="ECO:0000313" key="3">
    <source>
        <dbReference type="EMBL" id="ACZ39985.1"/>
    </source>
</evidence>
<dbReference type="InterPro" id="IPR052339">
    <property type="entry name" value="Fe-S_Maturation_MIP18"/>
</dbReference>
<feature type="domain" description="PaaD zinc beta ribbon" evidence="2">
    <location>
        <begin position="118"/>
        <end position="158"/>
    </location>
</feature>
<dbReference type="Proteomes" id="UP000002027">
    <property type="component" value="Chromosome 2"/>
</dbReference>
<dbReference type="AlphaFoldDB" id="D1C842"/>
<evidence type="ECO:0000259" key="2">
    <source>
        <dbReference type="Pfam" id="PF23451"/>
    </source>
</evidence>
<dbReference type="OrthoDB" id="3684942at2"/>
<dbReference type="eggNOG" id="COG2151">
    <property type="taxonomic scope" value="Bacteria"/>
</dbReference>
<dbReference type="InterPro" id="IPR011883">
    <property type="entry name" value="PaaD-like"/>
</dbReference>
<accession>D1C842</accession>
<dbReference type="RefSeq" id="WP_012873025.1">
    <property type="nucleotide sequence ID" value="NC_013524.1"/>
</dbReference>
<dbReference type="InterPro" id="IPR002744">
    <property type="entry name" value="MIP18-like"/>
</dbReference>
<evidence type="ECO:0000259" key="1">
    <source>
        <dbReference type="Pfam" id="PF01883"/>
    </source>
</evidence>
<dbReference type="KEGG" id="sti:Sthe_2570"/>
<dbReference type="InParanoid" id="D1C842"/>
<protein>
    <submittedName>
        <fullName evidence="3">Phenylacetate-CoA oxygenase, PaaJ subunit</fullName>
    </submittedName>
</protein>
<dbReference type="Pfam" id="PF01883">
    <property type="entry name" value="FeS_assembly_P"/>
    <property type="match status" value="1"/>
</dbReference>
<reference evidence="4" key="1">
    <citation type="submission" date="2009-11" db="EMBL/GenBank/DDBJ databases">
        <title>The complete chromosome 2 of Sphaerobacter thermophilus DSM 20745.</title>
        <authorList>
            <person name="Lucas S."/>
            <person name="Copeland A."/>
            <person name="Lapidus A."/>
            <person name="Glavina del Rio T."/>
            <person name="Dalin E."/>
            <person name="Tice H."/>
            <person name="Bruce D."/>
            <person name="Goodwin L."/>
            <person name="Pitluck S."/>
            <person name="Kyrpides N."/>
            <person name="Mavromatis K."/>
            <person name="Ivanova N."/>
            <person name="Mikhailova N."/>
            <person name="LaButti K.M."/>
            <person name="Clum A."/>
            <person name="Sun H.I."/>
            <person name="Brettin T."/>
            <person name="Detter J.C."/>
            <person name="Han C."/>
            <person name="Larimer F."/>
            <person name="Land M."/>
            <person name="Hauser L."/>
            <person name="Markowitz V."/>
            <person name="Cheng J.F."/>
            <person name="Hugenholtz P."/>
            <person name="Woyke T."/>
            <person name="Wu D."/>
            <person name="Steenblock K."/>
            <person name="Schneider S."/>
            <person name="Pukall R."/>
            <person name="Goeker M."/>
            <person name="Klenk H.P."/>
            <person name="Eisen J.A."/>
        </authorList>
    </citation>
    <scope>NUCLEOTIDE SEQUENCE [LARGE SCALE GENOMIC DNA]</scope>
    <source>
        <strain evidence="4">ATCC 49802 / DSM 20745 / S 6022</strain>
    </source>
</reference>
<feature type="domain" description="MIP18 family-like" evidence="1">
    <location>
        <begin position="8"/>
        <end position="76"/>
    </location>
</feature>
<dbReference type="STRING" id="479434.Sthe_2570"/>